<dbReference type="Proteomes" id="UP000239434">
    <property type="component" value="Unassembled WGS sequence"/>
</dbReference>
<gene>
    <name evidence="1" type="ORF">C5748_17070</name>
</gene>
<dbReference type="EMBL" id="PVBR01000013">
    <property type="protein sequence ID" value="PRD42177.1"/>
    <property type="molecule type" value="Genomic_DNA"/>
</dbReference>
<accession>A0A2S9INS0</accession>
<comment type="caution">
    <text evidence="1">The sequence shown here is derived from an EMBL/GenBank/DDBJ whole genome shotgun (WGS) entry which is preliminary data.</text>
</comment>
<proteinExistence type="predicted"/>
<dbReference type="AlphaFoldDB" id="A0A2S9INS0"/>
<keyword evidence="2" id="KW-1185">Reference proteome</keyword>
<protein>
    <recommendedName>
        <fullName evidence="3">HK97 gp10 family phage protein</fullName>
    </recommendedName>
</protein>
<organism evidence="1 2">
    <name type="scientific">Phyllobacterium phragmitis</name>
    <dbReference type="NCBI Taxonomy" id="2670329"/>
    <lineage>
        <taxon>Bacteria</taxon>
        <taxon>Pseudomonadati</taxon>
        <taxon>Pseudomonadota</taxon>
        <taxon>Alphaproteobacteria</taxon>
        <taxon>Hyphomicrobiales</taxon>
        <taxon>Phyllobacteriaceae</taxon>
        <taxon>Phyllobacterium</taxon>
    </lineage>
</organism>
<evidence type="ECO:0008006" key="3">
    <source>
        <dbReference type="Google" id="ProtNLM"/>
    </source>
</evidence>
<reference evidence="1 2" key="1">
    <citation type="submission" date="2018-02" db="EMBL/GenBank/DDBJ databases">
        <title>The draft genome of Phyllobacterium sp. 1N-3.</title>
        <authorList>
            <person name="Liu L."/>
            <person name="Li L."/>
            <person name="Zhang X."/>
            <person name="Wang T."/>
            <person name="Liang L."/>
        </authorList>
    </citation>
    <scope>NUCLEOTIDE SEQUENCE [LARGE SCALE GENOMIC DNA]</scope>
    <source>
        <strain evidence="1 2">1N-3</strain>
    </source>
</reference>
<evidence type="ECO:0000313" key="2">
    <source>
        <dbReference type="Proteomes" id="UP000239434"/>
    </source>
</evidence>
<evidence type="ECO:0000313" key="1">
    <source>
        <dbReference type="EMBL" id="PRD42177.1"/>
    </source>
</evidence>
<name>A0A2S9INS0_9HYPH</name>
<sequence length="123" mass="14072">MEVKLEKVQLELAQEGARRIAARAPGDGDYKASIQGDKLSNRQKKSVFGQRASKDTNATGIFAEYIWRWLEFGTGPRTQKTTGRYNGLGPRLPHIFPTWRAFKPKALRKMRRVINQVVKDANW</sequence>